<gene>
    <name evidence="4" type="ORF">SAMN05216562_2403</name>
</gene>
<dbReference type="Pfam" id="PF20148">
    <property type="entry name" value="DUF6531"/>
    <property type="match status" value="1"/>
</dbReference>
<dbReference type="InterPro" id="IPR056823">
    <property type="entry name" value="TEN-like_YD-shell"/>
</dbReference>
<evidence type="ECO:0000313" key="5">
    <source>
        <dbReference type="Proteomes" id="UP000198658"/>
    </source>
</evidence>
<dbReference type="PANTHER" id="PTHR32305">
    <property type="match status" value="1"/>
</dbReference>
<keyword evidence="5" id="KW-1185">Reference proteome</keyword>
<evidence type="ECO:0000313" key="4">
    <source>
        <dbReference type="EMBL" id="SEA23221.1"/>
    </source>
</evidence>
<dbReference type="InterPro" id="IPR045351">
    <property type="entry name" value="DUF6531"/>
</dbReference>
<dbReference type="OrthoDB" id="9816400at2"/>
<evidence type="ECO:0000256" key="1">
    <source>
        <dbReference type="ARBA" id="ARBA00022737"/>
    </source>
</evidence>
<keyword evidence="1" id="KW-0677">Repeat</keyword>
<evidence type="ECO:0000259" key="2">
    <source>
        <dbReference type="Pfam" id="PF20148"/>
    </source>
</evidence>
<reference evidence="5" key="1">
    <citation type="submission" date="2016-10" db="EMBL/GenBank/DDBJ databases">
        <authorList>
            <person name="Varghese N."/>
            <person name="Submissions S."/>
        </authorList>
    </citation>
    <scope>NUCLEOTIDE SEQUENCE [LARGE SCALE GENOMIC DNA]</scope>
    <source>
        <strain evidence="5">CGMCC 1.10657</strain>
    </source>
</reference>
<accession>A0A1H3ZII7</accession>
<dbReference type="STRING" id="658218.SAMN05216562_2403"/>
<dbReference type="Gene3D" id="2.180.10.10">
    <property type="entry name" value="RHS repeat-associated core"/>
    <property type="match status" value="2"/>
</dbReference>
<evidence type="ECO:0000259" key="3">
    <source>
        <dbReference type="Pfam" id="PF25023"/>
    </source>
</evidence>
<sequence>MTPDCLADLIPINLAKLSPPKIESSSGNPISLCNWLNNFTADTRQADGDFPLGSLWPQPPRINANHYTLSQAPVLPILYTSDCGPVQFCNLPGVNPTGDTVPTLAQCERICDHVIAHNGEVAFTRIDFTLPGPILFKWQRYYRHGSSEDSGLGDGWRHNFSERLHIAEVTTDASGAKKTIAELYTAEGRRVSFTVPAIGHSTYNRFERLLLHRQSLHSYRLCGFDQPDRIFRADGTSDALPLVEVRDRFGSSLTVDYADGLLRKVVSSWGRVLEFHYRDQHIEKILQRDGPTEDQVLCSYDYDVPHKRLSAAYQGVACEQYQYDEQRIVAIDNSQSGQIEFFYDQRQCCQTIRRNNLTFTLSWRQSQRCCTLKMPDRLPIRLKFDRFGQLLLEQQGDRSTSYFYDHYGNLCHKNSNGTRNIYRHDEFGRLVRRTRGGTSDRYVYDDCGRLRAAQLYGEQSWKYRYGAAALPEQVFDPEGHCWQLRYNERGQLSRLTDPEGGTAEFHWDDQAQLTAVQRGDRRWEFAYDHWQRLTAWTRNGQLEKQWHYGSGGVLLAHHQGPWKLQFERDSVGRPCGISQDGQAKLSWQLDVAGNIRQLHLPGGAEFTIHWNAHDRIIQATSADNTFEWHYDGFGQLSRYTDAYGDRIQWQYDNSGRVCEFRDNDSHWFFLHSQSGVLRQIRNNSGQQCEFHFDSSARLVQAANSHSRVRFQYDRRNLLTAEHHDSGDSESLSVSHRYDGRGWLKRSTSEKLDLCYLLSPDACLYGIDANGEAALRCEYAGAEEIWTQGRTRSGLLYAHGQLTDIETAQKQRWRFAPCAPLSEFVPAPAPVLGSGHTERDMRGNIVRERRQDQAGDEFLYQYDGWGLLSSAECGDFKTFFRYDPFGRRLSKLSSHRKSAHQCRMDYLWCSTGLWCEHSLAVDEERPAVHYLYHPLRGTLLGRWQSDRLAHYLLDPAGAPLLLFDELGEILWAKEATQPQATTNGPHRSGGDTWHSSGQMADCETGLHYSWRGYWQPQLNCWLHKEEPFSSDRHRALSGAEHSQLHETAEPA</sequence>
<dbReference type="InterPro" id="IPR006530">
    <property type="entry name" value="YD"/>
</dbReference>
<dbReference type="AlphaFoldDB" id="A0A1H3ZII7"/>
<dbReference type="Proteomes" id="UP000198658">
    <property type="component" value="Unassembled WGS sequence"/>
</dbReference>
<dbReference type="NCBIfam" id="TIGR01643">
    <property type="entry name" value="YD_repeat_2x"/>
    <property type="match status" value="2"/>
</dbReference>
<organism evidence="4 5">
    <name type="scientific">Microbulbifer marinus</name>
    <dbReference type="NCBI Taxonomy" id="658218"/>
    <lineage>
        <taxon>Bacteria</taxon>
        <taxon>Pseudomonadati</taxon>
        <taxon>Pseudomonadota</taxon>
        <taxon>Gammaproteobacteria</taxon>
        <taxon>Cellvibrionales</taxon>
        <taxon>Microbulbiferaceae</taxon>
        <taxon>Microbulbifer</taxon>
    </lineage>
</organism>
<feature type="domain" description="Teneurin-like YD-shell" evidence="3">
    <location>
        <begin position="523"/>
        <end position="681"/>
    </location>
</feature>
<name>A0A1H3ZII7_9GAMM</name>
<dbReference type="PANTHER" id="PTHR32305:SF15">
    <property type="entry name" value="PROTEIN RHSA-RELATED"/>
    <property type="match status" value="1"/>
</dbReference>
<dbReference type="EMBL" id="FNQO01000002">
    <property type="protein sequence ID" value="SEA23221.1"/>
    <property type="molecule type" value="Genomic_DNA"/>
</dbReference>
<feature type="domain" description="Teneurin-like YD-shell" evidence="3">
    <location>
        <begin position="424"/>
        <end position="507"/>
    </location>
</feature>
<dbReference type="RefSeq" id="WP_139304878.1">
    <property type="nucleotide sequence ID" value="NZ_FNQO01000002.1"/>
</dbReference>
<protein>
    <submittedName>
        <fullName evidence="4">YD repeat-containing protein</fullName>
    </submittedName>
</protein>
<proteinExistence type="predicted"/>
<dbReference type="Pfam" id="PF25023">
    <property type="entry name" value="TEN_YD-shell"/>
    <property type="match status" value="2"/>
</dbReference>
<feature type="domain" description="DUF6531" evidence="2">
    <location>
        <begin position="112"/>
        <end position="193"/>
    </location>
</feature>
<dbReference type="InterPro" id="IPR050708">
    <property type="entry name" value="T6SS_VgrG/RHS"/>
</dbReference>